<evidence type="ECO:0000256" key="6">
    <source>
        <dbReference type="SAM" id="SignalP"/>
    </source>
</evidence>
<dbReference type="PIRSF" id="PIRSF006281">
    <property type="entry name" value="MdoG"/>
    <property type="match status" value="1"/>
</dbReference>
<protein>
    <submittedName>
        <fullName evidence="8">Glucans biosynthesis protein</fullName>
    </submittedName>
</protein>
<dbReference type="InterPro" id="IPR014756">
    <property type="entry name" value="Ig_E-set"/>
</dbReference>
<sequence>METRERGCRMSLSRRSFLTMLGAATMAAPASALPMFKGKAVPFSLDWLKAEAQRLAGEDFAPMPEVPDAWKNLTYDQYKALVFNTKKALWSDTDRAFQMDFFHPGLYFPRPIEINIVEGDTARKLGFDLSLFKRYEQFPKELVDAAMAEDPMDSTLGYSGLRLRHELTKPGRFEEFMVFQGASYFRAIGTGQTYGLSARGLALNTGEAEGEEFPEFTRFWVEAPSSDATTITVHALLDGPSTTGAYSFRITPGQPAHVTVEATLFPRTELTHVGLAPLTSMFLFDQTNRARFDDFREAVHDSEGLLVWNGAGEMLWRPLANPSNLQVSSFVDTNPRGFGLMQRARHSEDFADLEALYHNRPSLWITPQGDWGQGAVTLVEIPSDKEIYDNIVAYWRPRDPMAAGQGYSFAYQMAWGGEPEDTRPVSRVLNTRIGKGYDKEKPYIIMAVDFADHEAFGTKEADLEDITRFISANRGTVSDGILQRNAGTGGVRLAFKFEPGDVASAELRLQLVKDGKSLTEVWLYRWTA</sequence>
<evidence type="ECO:0000256" key="5">
    <source>
        <dbReference type="ARBA" id="ARBA00022764"/>
    </source>
</evidence>
<dbReference type="InterPro" id="IPR014438">
    <property type="entry name" value="Glucan_biosyn_MdoG/MdoD"/>
</dbReference>
<dbReference type="GO" id="GO:0030246">
    <property type="term" value="F:carbohydrate binding"/>
    <property type="evidence" value="ECO:0007669"/>
    <property type="project" value="InterPro"/>
</dbReference>
<dbReference type="PANTHER" id="PTHR30504">
    <property type="entry name" value="GLUCANS BIOSYNTHESIS PROTEIN"/>
    <property type="match status" value="1"/>
</dbReference>
<dbReference type="PANTHER" id="PTHR30504:SF2">
    <property type="entry name" value="GLUCANS BIOSYNTHESIS PROTEIN G"/>
    <property type="match status" value="1"/>
</dbReference>
<organism evidence="8 9">
    <name type="scientific">Litoreibacter halocynthiae</name>
    <dbReference type="NCBI Taxonomy" id="1242689"/>
    <lineage>
        <taxon>Bacteria</taxon>
        <taxon>Pseudomonadati</taxon>
        <taxon>Pseudomonadota</taxon>
        <taxon>Alphaproteobacteria</taxon>
        <taxon>Rhodobacterales</taxon>
        <taxon>Roseobacteraceae</taxon>
        <taxon>Litoreibacter</taxon>
    </lineage>
</organism>
<feature type="domain" description="Glucan biosynthesis periplasmic MdoG C-terminal" evidence="7">
    <location>
        <begin position="43"/>
        <end position="526"/>
    </location>
</feature>
<accession>A0A4R7LN70</accession>
<evidence type="ECO:0000313" key="9">
    <source>
        <dbReference type="Proteomes" id="UP000294563"/>
    </source>
</evidence>
<keyword evidence="9" id="KW-1185">Reference proteome</keyword>
<dbReference type="FunFam" id="2.70.98.10:FF:000001">
    <property type="entry name" value="Glucans biosynthesis protein G"/>
    <property type="match status" value="1"/>
</dbReference>
<dbReference type="InterPro" id="IPR006311">
    <property type="entry name" value="TAT_signal"/>
</dbReference>
<evidence type="ECO:0000313" key="8">
    <source>
        <dbReference type="EMBL" id="TDT77478.1"/>
    </source>
</evidence>
<dbReference type="SUPFAM" id="SSF74650">
    <property type="entry name" value="Galactose mutarotase-like"/>
    <property type="match status" value="1"/>
</dbReference>
<feature type="chain" id="PRO_5020705185" evidence="6">
    <location>
        <begin position="33"/>
        <end position="528"/>
    </location>
</feature>
<proteinExistence type="inferred from homology"/>
<comment type="subcellular location">
    <subcellularLocation>
        <location evidence="1">Periplasm</location>
    </subcellularLocation>
</comment>
<evidence type="ECO:0000256" key="1">
    <source>
        <dbReference type="ARBA" id="ARBA00004418"/>
    </source>
</evidence>
<comment type="pathway">
    <text evidence="2">Glycan metabolism; osmoregulated periplasmic glucan (OPG) biosynthesis.</text>
</comment>
<dbReference type="UniPathway" id="UPA00637"/>
<evidence type="ECO:0000256" key="2">
    <source>
        <dbReference type="ARBA" id="ARBA00005001"/>
    </source>
</evidence>
<evidence type="ECO:0000259" key="7">
    <source>
        <dbReference type="Pfam" id="PF04349"/>
    </source>
</evidence>
<dbReference type="GO" id="GO:0030288">
    <property type="term" value="C:outer membrane-bounded periplasmic space"/>
    <property type="evidence" value="ECO:0007669"/>
    <property type="project" value="TreeGrafter"/>
</dbReference>
<dbReference type="SUPFAM" id="SSF81296">
    <property type="entry name" value="E set domains"/>
    <property type="match status" value="1"/>
</dbReference>
<dbReference type="Gene3D" id="2.70.98.10">
    <property type="match status" value="1"/>
</dbReference>
<dbReference type="Gene3D" id="2.60.40.10">
    <property type="entry name" value="Immunoglobulins"/>
    <property type="match status" value="1"/>
</dbReference>
<keyword evidence="4 6" id="KW-0732">Signal</keyword>
<dbReference type="Pfam" id="PF04349">
    <property type="entry name" value="MdoG"/>
    <property type="match status" value="1"/>
</dbReference>
<gene>
    <name evidence="8" type="ORF">BDE40_0765</name>
</gene>
<keyword evidence="5" id="KW-0574">Periplasm</keyword>
<dbReference type="InterPro" id="IPR007444">
    <property type="entry name" value="Glucan_biosyn_MdoG_C"/>
</dbReference>
<dbReference type="PROSITE" id="PS51318">
    <property type="entry name" value="TAT"/>
    <property type="match status" value="1"/>
</dbReference>
<dbReference type="InterPro" id="IPR013783">
    <property type="entry name" value="Ig-like_fold"/>
</dbReference>
<reference evidence="8 9" key="1">
    <citation type="submission" date="2019-03" db="EMBL/GenBank/DDBJ databases">
        <title>Genomic Encyclopedia of Archaeal and Bacterial Type Strains, Phase II (KMG-II): from individual species to whole genera.</title>
        <authorList>
            <person name="Goeker M."/>
        </authorList>
    </citation>
    <scope>NUCLEOTIDE SEQUENCE [LARGE SCALE GENOMIC DNA]</scope>
    <source>
        <strain evidence="8 9">DSM 29467</strain>
    </source>
</reference>
<evidence type="ECO:0000256" key="4">
    <source>
        <dbReference type="ARBA" id="ARBA00022729"/>
    </source>
</evidence>
<dbReference type="Proteomes" id="UP000294563">
    <property type="component" value="Unassembled WGS sequence"/>
</dbReference>
<evidence type="ECO:0000256" key="3">
    <source>
        <dbReference type="ARBA" id="ARBA00009284"/>
    </source>
</evidence>
<dbReference type="GO" id="GO:0051274">
    <property type="term" value="P:beta-glucan biosynthetic process"/>
    <property type="evidence" value="ECO:0007669"/>
    <property type="project" value="TreeGrafter"/>
</dbReference>
<feature type="signal peptide" evidence="6">
    <location>
        <begin position="1"/>
        <end position="32"/>
    </location>
</feature>
<dbReference type="EMBL" id="SOBH01000001">
    <property type="protein sequence ID" value="TDT77478.1"/>
    <property type="molecule type" value="Genomic_DNA"/>
</dbReference>
<dbReference type="InterPro" id="IPR014718">
    <property type="entry name" value="GH-type_carb-bd"/>
</dbReference>
<dbReference type="InterPro" id="IPR011013">
    <property type="entry name" value="Gal_mutarotase_sf_dom"/>
</dbReference>
<dbReference type="GO" id="GO:0003824">
    <property type="term" value="F:catalytic activity"/>
    <property type="evidence" value="ECO:0007669"/>
    <property type="project" value="InterPro"/>
</dbReference>
<name>A0A4R7LN70_9RHOB</name>
<comment type="similarity">
    <text evidence="3">Belongs to the OpgD/OpgG family.</text>
</comment>
<dbReference type="AlphaFoldDB" id="A0A4R7LN70"/>
<comment type="caution">
    <text evidence="8">The sequence shown here is derived from an EMBL/GenBank/DDBJ whole genome shotgun (WGS) entry which is preliminary data.</text>
</comment>